<reference evidence="2" key="1">
    <citation type="submission" date="2020-05" db="EMBL/GenBank/DDBJ databases">
        <authorList>
            <person name="Rincon C."/>
            <person name="Sanders R I."/>
            <person name="Robbins C."/>
            <person name="Chaturvedi A."/>
        </authorList>
    </citation>
    <scope>NUCLEOTIDE SEQUENCE</scope>
    <source>
        <strain evidence="2">CHB12</strain>
    </source>
</reference>
<dbReference type="AlphaFoldDB" id="A0A915ZXE3"/>
<evidence type="ECO:0000256" key="1">
    <source>
        <dbReference type="SAM" id="MobiDB-lite"/>
    </source>
</evidence>
<feature type="region of interest" description="Disordered" evidence="1">
    <location>
        <begin position="169"/>
        <end position="191"/>
    </location>
</feature>
<gene>
    <name evidence="2" type="ORF">CHRIB12_LOCUS23098</name>
</gene>
<dbReference type="EMBL" id="CAGKOT010000086">
    <property type="protein sequence ID" value="CAB5393975.1"/>
    <property type="molecule type" value="Genomic_DNA"/>
</dbReference>
<organism evidence="2 3">
    <name type="scientific">Rhizophagus irregularis</name>
    <dbReference type="NCBI Taxonomy" id="588596"/>
    <lineage>
        <taxon>Eukaryota</taxon>
        <taxon>Fungi</taxon>
        <taxon>Fungi incertae sedis</taxon>
        <taxon>Mucoromycota</taxon>
        <taxon>Glomeromycotina</taxon>
        <taxon>Glomeromycetes</taxon>
        <taxon>Glomerales</taxon>
        <taxon>Glomeraceae</taxon>
        <taxon>Rhizophagus</taxon>
    </lineage>
</organism>
<comment type="caution">
    <text evidence="2">The sequence shown here is derived from an EMBL/GenBank/DDBJ whole genome shotgun (WGS) entry which is preliminary data.</text>
</comment>
<dbReference type="Proteomes" id="UP000684084">
    <property type="component" value="Unassembled WGS sequence"/>
</dbReference>
<evidence type="ECO:0000313" key="3">
    <source>
        <dbReference type="Proteomes" id="UP000684084"/>
    </source>
</evidence>
<protein>
    <submittedName>
        <fullName evidence="2">Uncharacterized protein</fullName>
    </submittedName>
</protein>
<evidence type="ECO:0000313" key="2">
    <source>
        <dbReference type="EMBL" id="CAB5393975.1"/>
    </source>
</evidence>
<dbReference type="OrthoDB" id="10322142at2759"/>
<proteinExistence type="predicted"/>
<name>A0A915ZXE3_9GLOM</name>
<dbReference type="VEuPathDB" id="FungiDB:RhiirFUN_008545"/>
<sequence length="311" mass="36177">MESVRTTIKIAENNFLTKEYEQEPFLLHTYQYYIQYCESLYSSFFKGRNTEVQRNIIWNNFGLNDEDINSWKGRALRHQMTPESFTFFLHVAMYSTSEGFAAVQAKKLENDKSLSMLLKQQIKKREKLERQLEFLPRKELDYDAIPFQPNLEADDDDLIDADRDLNINQPIDKSHDVQNRPIAESSGTQPNVDKSLLDFNLNTVTPLIVDITQPQHIIQQENISMDLTKSLKQKKKSNKNLVKNVITGHILTDDDTSRVRDILVYDILVSWTSEDILKELLKIELSTFQLAQFEVNEDPVWTTDLGGIPVR</sequence>
<accession>A0A915ZXE3</accession>